<evidence type="ECO:0000256" key="1">
    <source>
        <dbReference type="SAM" id="MobiDB-lite"/>
    </source>
</evidence>
<organism evidence="2 3">
    <name type="scientific">Mola mola</name>
    <name type="common">Ocean sunfish</name>
    <name type="synonym">Tetraodon mola</name>
    <dbReference type="NCBI Taxonomy" id="94237"/>
    <lineage>
        <taxon>Eukaryota</taxon>
        <taxon>Metazoa</taxon>
        <taxon>Chordata</taxon>
        <taxon>Craniata</taxon>
        <taxon>Vertebrata</taxon>
        <taxon>Euteleostomi</taxon>
        <taxon>Actinopterygii</taxon>
        <taxon>Neopterygii</taxon>
        <taxon>Teleostei</taxon>
        <taxon>Neoteleostei</taxon>
        <taxon>Acanthomorphata</taxon>
        <taxon>Eupercaria</taxon>
        <taxon>Tetraodontiformes</taxon>
        <taxon>Molidae</taxon>
        <taxon>Mola</taxon>
    </lineage>
</organism>
<name>A0A3Q3XQG6_MOLML</name>
<evidence type="ECO:0000313" key="3">
    <source>
        <dbReference type="Proteomes" id="UP000261620"/>
    </source>
</evidence>
<protein>
    <submittedName>
        <fullName evidence="2">Uncharacterized protein</fullName>
    </submittedName>
</protein>
<feature type="compositionally biased region" description="Polar residues" evidence="1">
    <location>
        <begin position="1"/>
        <end position="13"/>
    </location>
</feature>
<reference evidence="2" key="1">
    <citation type="submission" date="2025-08" db="UniProtKB">
        <authorList>
            <consortium name="Ensembl"/>
        </authorList>
    </citation>
    <scope>IDENTIFICATION</scope>
</reference>
<feature type="compositionally biased region" description="Low complexity" evidence="1">
    <location>
        <begin position="69"/>
        <end position="84"/>
    </location>
</feature>
<dbReference type="Ensembl" id="ENSMMOT00000027996.1">
    <property type="protein sequence ID" value="ENSMMOP00000027526.1"/>
    <property type="gene ID" value="ENSMMOG00000020822.1"/>
</dbReference>
<accession>A0A3Q3XQG6</accession>
<feature type="region of interest" description="Disordered" evidence="1">
    <location>
        <begin position="36"/>
        <end position="99"/>
    </location>
</feature>
<reference evidence="2" key="2">
    <citation type="submission" date="2025-09" db="UniProtKB">
        <authorList>
            <consortium name="Ensembl"/>
        </authorList>
    </citation>
    <scope>IDENTIFICATION</scope>
</reference>
<proteinExistence type="predicted"/>
<dbReference type="OMA" id="NCWGEAR"/>
<feature type="region of interest" description="Disordered" evidence="1">
    <location>
        <begin position="1"/>
        <end position="21"/>
    </location>
</feature>
<dbReference type="Proteomes" id="UP000261620">
    <property type="component" value="Unplaced"/>
</dbReference>
<keyword evidence="3" id="KW-1185">Reference proteome</keyword>
<sequence length="99" mass="10003">MQCCSLTGPTSQPGHRVPDRSSCGTSCWSCWGGVRAGPSAGEVNGASSSSVTRRGWPGCGGRGRANHKTTTSSAGHSTTTTNASCTRPKGRDSPTSSTS</sequence>
<evidence type="ECO:0000313" key="2">
    <source>
        <dbReference type="Ensembl" id="ENSMMOP00000027526.1"/>
    </source>
</evidence>